<keyword evidence="1" id="KW-0812">Transmembrane</keyword>
<name>E1RDK4_METP4</name>
<proteinExistence type="predicted"/>
<reference evidence="2 3" key="1">
    <citation type="journal article" date="2010" name="Stand. Genomic Sci.">
        <title>Complete genome sequence of Methanoplanus petrolearius type strain (SEBR 4847).</title>
        <authorList>
            <person name="Brambilla E."/>
            <person name="Djao O.D."/>
            <person name="Daligault H."/>
            <person name="Lapidus A."/>
            <person name="Lucas S."/>
            <person name="Hammon N."/>
            <person name="Nolan M."/>
            <person name="Tice H."/>
            <person name="Cheng J.F."/>
            <person name="Han C."/>
            <person name="Tapia R."/>
            <person name="Goodwin L."/>
            <person name="Pitluck S."/>
            <person name="Liolios K."/>
            <person name="Ivanova N."/>
            <person name="Mavromatis K."/>
            <person name="Mikhailova N."/>
            <person name="Pati A."/>
            <person name="Chen A."/>
            <person name="Palaniappan K."/>
            <person name="Land M."/>
            <person name="Hauser L."/>
            <person name="Chang Y.J."/>
            <person name="Jeffries C.D."/>
            <person name="Rohde M."/>
            <person name="Spring S."/>
            <person name="Sikorski J."/>
            <person name="Goker M."/>
            <person name="Woyke T."/>
            <person name="Bristow J."/>
            <person name="Eisen J.A."/>
            <person name="Markowitz V."/>
            <person name="Hugenholtz P."/>
            <person name="Kyrpides N.C."/>
            <person name="Klenk H.P."/>
        </authorList>
    </citation>
    <scope>NUCLEOTIDE SEQUENCE [LARGE SCALE GENOMIC DNA]</scope>
    <source>
        <strain evidence="3">DSM 11571 / OCM 486 / SEBR 4847</strain>
    </source>
</reference>
<dbReference type="AlphaFoldDB" id="E1RDK4"/>
<keyword evidence="1" id="KW-0472">Membrane</keyword>
<evidence type="ECO:0000313" key="3">
    <source>
        <dbReference type="Proteomes" id="UP000006565"/>
    </source>
</evidence>
<keyword evidence="3" id="KW-1185">Reference proteome</keyword>
<dbReference type="HOGENOM" id="CLU_204986_0_0_2"/>
<gene>
    <name evidence="2" type="ordered locus">Mpet_1196</name>
</gene>
<evidence type="ECO:0000256" key="1">
    <source>
        <dbReference type="SAM" id="Phobius"/>
    </source>
</evidence>
<sequence length="66" mass="7243" precursor="true">MKKKMKILMVVSGLICLASAVLAGTGIIDQIVMVAALIIFFPLFVVSTFLTWKASDREGDYPFIGY</sequence>
<evidence type="ECO:0000313" key="2">
    <source>
        <dbReference type="EMBL" id="ADN35957.1"/>
    </source>
</evidence>
<accession>E1RDK4</accession>
<protein>
    <submittedName>
        <fullName evidence="2">Uncharacterized protein</fullName>
    </submittedName>
</protein>
<feature type="transmembrane region" description="Helical" evidence="1">
    <location>
        <begin position="33"/>
        <end position="52"/>
    </location>
</feature>
<dbReference type="Proteomes" id="UP000006565">
    <property type="component" value="Chromosome"/>
</dbReference>
<dbReference type="GeneID" id="9743662"/>
<dbReference type="OrthoDB" id="112326at2157"/>
<dbReference type="KEGG" id="mpi:Mpet_1196"/>
<organism evidence="2 3">
    <name type="scientific">Methanolacinia petrolearia (strain DSM 11571 / OCM 486 / SEBR 4847)</name>
    <name type="common">Methanoplanus petrolearius</name>
    <dbReference type="NCBI Taxonomy" id="679926"/>
    <lineage>
        <taxon>Archaea</taxon>
        <taxon>Methanobacteriati</taxon>
        <taxon>Methanobacteriota</taxon>
        <taxon>Stenosarchaea group</taxon>
        <taxon>Methanomicrobia</taxon>
        <taxon>Methanomicrobiales</taxon>
        <taxon>Methanomicrobiaceae</taxon>
        <taxon>Methanolacinia</taxon>
    </lineage>
</organism>
<dbReference type="RefSeq" id="WP_013329135.1">
    <property type="nucleotide sequence ID" value="NC_014507.1"/>
</dbReference>
<dbReference type="STRING" id="679926.Mpet_1196"/>
<dbReference type="EMBL" id="CP002117">
    <property type="protein sequence ID" value="ADN35957.1"/>
    <property type="molecule type" value="Genomic_DNA"/>
</dbReference>
<keyword evidence="1" id="KW-1133">Transmembrane helix</keyword>